<dbReference type="InterPro" id="IPR013424">
    <property type="entry name" value="Ice-binding_C"/>
</dbReference>
<keyword evidence="4" id="KW-1185">Reference proteome</keyword>
<dbReference type="PROSITE" id="PS51257">
    <property type="entry name" value="PROKAR_LIPOPROTEIN"/>
    <property type="match status" value="1"/>
</dbReference>
<organism evidence="3 4">
    <name type="scientific">Nitrosovibrio tenuis</name>
    <dbReference type="NCBI Taxonomy" id="1233"/>
    <lineage>
        <taxon>Bacteria</taxon>
        <taxon>Pseudomonadati</taxon>
        <taxon>Pseudomonadota</taxon>
        <taxon>Betaproteobacteria</taxon>
        <taxon>Nitrosomonadales</taxon>
        <taxon>Nitrosomonadaceae</taxon>
        <taxon>Nitrosovibrio</taxon>
    </lineage>
</organism>
<dbReference type="Pfam" id="PF07589">
    <property type="entry name" value="PEP-CTERM"/>
    <property type="match status" value="1"/>
</dbReference>
<dbReference type="NCBIfam" id="TIGR02595">
    <property type="entry name" value="PEP_CTERM"/>
    <property type="match status" value="1"/>
</dbReference>
<keyword evidence="1" id="KW-0732">Signal</keyword>
<dbReference type="STRING" id="1233.SAMN05216387_10126"/>
<evidence type="ECO:0000256" key="1">
    <source>
        <dbReference type="SAM" id="SignalP"/>
    </source>
</evidence>
<name>A0A1H7FR05_9PROT</name>
<dbReference type="Proteomes" id="UP000198620">
    <property type="component" value="Unassembled WGS sequence"/>
</dbReference>
<reference evidence="3 4" key="1">
    <citation type="submission" date="2016-10" db="EMBL/GenBank/DDBJ databases">
        <authorList>
            <person name="de Groot N.N."/>
        </authorList>
    </citation>
    <scope>NUCLEOTIDE SEQUENCE [LARGE SCALE GENOMIC DNA]</scope>
    <source>
        <strain evidence="3 4">Nv1</strain>
    </source>
</reference>
<dbReference type="EMBL" id="FOBH01000001">
    <property type="protein sequence ID" value="SEK26912.1"/>
    <property type="molecule type" value="Genomic_DNA"/>
</dbReference>
<evidence type="ECO:0000313" key="4">
    <source>
        <dbReference type="Proteomes" id="UP000198620"/>
    </source>
</evidence>
<evidence type="ECO:0000259" key="2">
    <source>
        <dbReference type="Pfam" id="PF07589"/>
    </source>
</evidence>
<feature type="chain" id="PRO_5011530922" evidence="1">
    <location>
        <begin position="34"/>
        <end position="239"/>
    </location>
</feature>
<proteinExistence type="predicted"/>
<gene>
    <name evidence="3" type="ORF">SAMN05216387_10126</name>
</gene>
<feature type="domain" description="Ice-binding protein C-terminal" evidence="2">
    <location>
        <begin position="209"/>
        <end position="233"/>
    </location>
</feature>
<dbReference type="AlphaFoldDB" id="A0A1H7FR05"/>
<protein>
    <submittedName>
        <fullName evidence="3">PEP-CTERM protein-sorting domain-containing protein</fullName>
    </submittedName>
</protein>
<sequence length="239" mass="24155">MNMNLKDMKFGGKLLPVVVALLGCLASTAPASAADAPPPTTPPTALIPPIPLSAAEDVLTINDGKGTQISFTASNQGQEFFTTPTAGVAPAGFTGRTVFLIGAYDEASVGSNLTSLGGFNLPSNWNVSDALTIRPSSDGKLDVSFISDGASAAEARSFPVWNSATGGMITSAGDLSGTGGPLFIGETGGQQDLSSVFGLAPGSITVMSAVPEPETYAMLLAGLGLMGAVVRRRGSRKMS</sequence>
<evidence type="ECO:0000313" key="3">
    <source>
        <dbReference type="EMBL" id="SEK26912.1"/>
    </source>
</evidence>
<accession>A0A1H7FR05</accession>
<feature type="signal peptide" evidence="1">
    <location>
        <begin position="1"/>
        <end position="33"/>
    </location>
</feature>